<evidence type="ECO:0000313" key="2">
    <source>
        <dbReference type="Proteomes" id="UP000199013"/>
    </source>
</evidence>
<name>A0A1C3PGN6_9ACTN</name>
<accession>A0A1C3PGN6</accession>
<dbReference type="EMBL" id="FLUV01002595">
    <property type="protein sequence ID" value="SBW28985.1"/>
    <property type="molecule type" value="Genomic_DNA"/>
</dbReference>
<sequence>MSRSQQDSPTLDQQLRDMTVEQSANGALQKITTVNSATSAWVACCVAASRIDPGVGG</sequence>
<reference evidence="2" key="1">
    <citation type="submission" date="2016-02" db="EMBL/GenBank/DDBJ databases">
        <authorList>
            <person name="Wibberg D."/>
        </authorList>
    </citation>
    <scope>NUCLEOTIDE SEQUENCE [LARGE SCALE GENOMIC DNA]</scope>
</reference>
<evidence type="ECO:0000313" key="1">
    <source>
        <dbReference type="EMBL" id="SBW28985.1"/>
    </source>
</evidence>
<keyword evidence="2" id="KW-1185">Reference proteome</keyword>
<dbReference type="Proteomes" id="UP000199013">
    <property type="component" value="Unassembled WGS sequence"/>
</dbReference>
<protein>
    <submittedName>
        <fullName evidence="1">Uncharacterized protein</fullName>
    </submittedName>
</protein>
<proteinExistence type="predicted"/>
<gene>
    <name evidence="1" type="ORF">FDG2_6280</name>
</gene>
<dbReference type="AlphaFoldDB" id="A0A1C3PGN6"/>
<organism evidence="1 2">
    <name type="scientific">Candidatus Protofrankia californiensis</name>
    <dbReference type="NCBI Taxonomy" id="1839754"/>
    <lineage>
        <taxon>Bacteria</taxon>
        <taxon>Bacillati</taxon>
        <taxon>Actinomycetota</taxon>
        <taxon>Actinomycetes</taxon>
        <taxon>Frankiales</taxon>
        <taxon>Frankiaceae</taxon>
        <taxon>Protofrankia</taxon>
    </lineage>
</organism>